<feature type="domain" description="N-acetyltransferase" evidence="1">
    <location>
        <begin position="8"/>
        <end position="171"/>
    </location>
</feature>
<proteinExistence type="predicted"/>
<dbReference type="EMBL" id="JANRHJ010000008">
    <property type="protein sequence ID" value="MCR8874057.1"/>
    <property type="molecule type" value="Genomic_DNA"/>
</dbReference>
<name>A0AAW5N737_9BACT</name>
<gene>
    <name evidence="2" type="ORF">NW209_08535</name>
</gene>
<dbReference type="InterPro" id="IPR016181">
    <property type="entry name" value="Acyl_CoA_acyltransferase"/>
</dbReference>
<dbReference type="Pfam" id="PF13302">
    <property type="entry name" value="Acetyltransf_3"/>
    <property type="match status" value="1"/>
</dbReference>
<comment type="caution">
    <text evidence="2">The sequence shown here is derived from an EMBL/GenBank/DDBJ whole genome shotgun (WGS) entry which is preliminary data.</text>
</comment>
<protein>
    <submittedName>
        <fullName evidence="2">GNAT family N-acetyltransferase</fullName>
    </submittedName>
</protein>
<dbReference type="Gene3D" id="3.40.630.30">
    <property type="match status" value="1"/>
</dbReference>
<dbReference type="PANTHER" id="PTHR43415:SF3">
    <property type="entry name" value="GNAT-FAMILY ACETYLTRANSFERASE"/>
    <property type="match status" value="1"/>
</dbReference>
<evidence type="ECO:0000313" key="3">
    <source>
        <dbReference type="Proteomes" id="UP001204579"/>
    </source>
</evidence>
<reference evidence="2 3" key="1">
    <citation type="submission" date="2022-08" db="EMBL/GenBank/DDBJ databases">
        <authorList>
            <person name="Zeman M."/>
            <person name="Kubasova T."/>
        </authorList>
    </citation>
    <scope>NUCLEOTIDE SEQUENCE [LARGE SCALE GENOMIC DNA]</scope>
    <source>
        <strain evidence="2 3">ET62</strain>
    </source>
</reference>
<dbReference type="PANTHER" id="PTHR43415">
    <property type="entry name" value="SPERMIDINE N(1)-ACETYLTRANSFERASE"/>
    <property type="match status" value="1"/>
</dbReference>
<dbReference type="GO" id="GO:0016747">
    <property type="term" value="F:acyltransferase activity, transferring groups other than amino-acyl groups"/>
    <property type="evidence" value="ECO:0007669"/>
    <property type="project" value="InterPro"/>
</dbReference>
<sequence length="175" mass="20215">MNAYTESLFLRAPEPEDLAVMLAMENDAAAWTVGSATGYYSRYQLKRYIAENQNDIYTDRQLRLMVVHPLDGVVAMVDLCSFHPRHNRAEVGVVVRTDRRRQGVGRRALQLLEEHSFTRLGIHQLYAYIAADNVYSLSLFRQEGFAECGCLRQWLYTPVGYQDVYVYQKIRPSVE</sequence>
<evidence type="ECO:0000313" key="2">
    <source>
        <dbReference type="EMBL" id="MCR8874057.1"/>
    </source>
</evidence>
<dbReference type="InterPro" id="IPR000182">
    <property type="entry name" value="GNAT_dom"/>
</dbReference>
<dbReference type="SUPFAM" id="SSF55729">
    <property type="entry name" value="Acyl-CoA N-acyltransferases (Nat)"/>
    <property type="match status" value="1"/>
</dbReference>
<dbReference type="RefSeq" id="WP_022339430.1">
    <property type="nucleotide sequence ID" value="NZ_CALULB010000029.1"/>
</dbReference>
<dbReference type="AlphaFoldDB" id="A0AAW5N737"/>
<accession>A0AAW5N737</accession>
<dbReference type="PROSITE" id="PS51186">
    <property type="entry name" value="GNAT"/>
    <property type="match status" value="1"/>
</dbReference>
<dbReference type="CDD" id="cd04301">
    <property type="entry name" value="NAT_SF"/>
    <property type="match status" value="1"/>
</dbReference>
<evidence type="ECO:0000259" key="1">
    <source>
        <dbReference type="PROSITE" id="PS51186"/>
    </source>
</evidence>
<dbReference type="Proteomes" id="UP001204579">
    <property type="component" value="Unassembled WGS sequence"/>
</dbReference>
<keyword evidence="3" id="KW-1185">Reference proteome</keyword>
<organism evidence="2 3">
    <name type="scientific">Phocaeicola barnesiae</name>
    <dbReference type="NCBI Taxonomy" id="376804"/>
    <lineage>
        <taxon>Bacteria</taxon>
        <taxon>Pseudomonadati</taxon>
        <taxon>Bacteroidota</taxon>
        <taxon>Bacteroidia</taxon>
        <taxon>Bacteroidales</taxon>
        <taxon>Bacteroidaceae</taxon>
        <taxon>Phocaeicola</taxon>
    </lineage>
</organism>